<reference evidence="11" key="1">
    <citation type="submission" date="2011-10" db="EMBL/GenBank/DDBJ databases">
        <title>Complete mitochondrial genome of Phoronopsis harmeri.</title>
        <authorList>
            <person name="Lesny P."/>
            <person name="Grobe P."/>
            <person name="Podsiadlowski L."/>
        </authorList>
    </citation>
    <scope>NUCLEOTIDE SEQUENCE</scope>
</reference>
<dbReference type="GeneID" id="13824920"/>
<keyword evidence="4 10" id="KW-0812">Transmembrane</keyword>
<dbReference type="InterPro" id="IPR039428">
    <property type="entry name" value="NUOK/Mnh_C1-like"/>
</dbReference>
<keyword evidence="5" id="KW-1278">Translocase</keyword>
<feature type="transmembrane region" description="Helical" evidence="10">
    <location>
        <begin position="24"/>
        <end position="47"/>
    </location>
</feature>
<sequence length="94" mass="10487">MSVYFGVLVVFVSIVTLSVQRTHFLMALLCLEAMMLGLFYFLAKLLFMGSLEIYLSFVLLTFSACEACVGLALLVSLARMFGKDYLSIISLHKC</sequence>
<evidence type="ECO:0000256" key="8">
    <source>
        <dbReference type="ARBA" id="ARBA00023136"/>
    </source>
</evidence>
<keyword evidence="6 10" id="KW-1133">Transmembrane helix</keyword>
<evidence type="ECO:0000256" key="7">
    <source>
        <dbReference type="ARBA" id="ARBA00023027"/>
    </source>
</evidence>
<dbReference type="AlphaFoldDB" id="J9PP08"/>
<evidence type="ECO:0000256" key="3">
    <source>
        <dbReference type="ARBA" id="ARBA00016612"/>
    </source>
</evidence>
<evidence type="ECO:0000256" key="6">
    <source>
        <dbReference type="ARBA" id="ARBA00022989"/>
    </source>
</evidence>
<evidence type="ECO:0000256" key="5">
    <source>
        <dbReference type="ARBA" id="ARBA00022967"/>
    </source>
</evidence>
<evidence type="ECO:0000256" key="9">
    <source>
        <dbReference type="ARBA" id="ARBA00031586"/>
    </source>
</evidence>
<dbReference type="CTD" id="4539"/>
<name>J9PP08_9BILA</name>
<dbReference type="RefSeq" id="YP_006883121.1">
    <property type="nucleotide sequence ID" value="NC_018761.1"/>
</dbReference>
<dbReference type="Pfam" id="PF00420">
    <property type="entry name" value="Oxidored_q2"/>
    <property type="match status" value="1"/>
</dbReference>
<keyword evidence="8 10" id="KW-0472">Membrane</keyword>
<evidence type="ECO:0000256" key="10">
    <source>
        <dbReference type="SAM" id="Phobius"/>
    </source>
</evidence>
<feature type="transmembrane region" description="Helical" evidence="10">
    <location>
        <begin position="53"/>
        <end position="78"/>
    </location>
</feature>
<gene>
    <name evidence="11" type="primary">ND4L</name>
</gene>
<dbReference type="Gene3D" id="1.10.287.3510">
    <property type="match status" value="1"/>
</dbReference>
<evidence type="ECO:0000256" key="4">
    <source>
        <dbReference type="ARBA" id="ARBA00022692"/>
    </source>
</evidence>
<evidence type="ECO:0000313" key="11">
    <source>
        <dbReference type="EMBL" id="AES86301.1"/>
    </source>
</evidence>
<comment type="subcellular location">
    <subcellularLocation>
        <location evidence="1">Membrane</location>
        <topology evidence="1">Multi-pass membrane protein</topology>
    </subcellularLocation>
</comment>
<keyword evidence="11" id="KW-0496">Mitochondrion</keyword>
<comment type="similarity">
    <text evidence="2">Belongs to the complex I subunit 4L family.</text>
</comment>
<dbReference type="GO" id="GO:0016020">
    <property type="term" value="C:membrane"/>
    <property type="evidence" value="ECO:0007669"/>
    <property type="project" value="UniProtKB-SubCell"/>
</dbReference>
<proteinExistence type="inferred from homology"/>
<geneLocation type="mitochondrion" evidence="11"/>
<evidence type="ECO:0000256" key="1">
    <source>
        <dbReference type="ARBA" id="ARBA00004141"/>
    </source>
</evidence>
<protein>
    <recommendedName>
        <fullName evidence="3">NADH-ubiquinone oxidoreductase chain 4L</fullName>
    </recommendedName>
    <alternativeName>
        <fullName evidence="9">NADH dehydrogenase subunit 4L</fullName>
    </alternativeName>
</protein>
<accession>J9PP08</accession>
<evidence type="ECO:0000256" key="2">
    <source>
        <dbReference type="ARBA" id="ARBA00010519"/>
    </source>
</evidence>
<organism evidence="11">
    <name type="scientific">Phoronopsis harmeri</name>
    <dbReference type="NCBI Taxonomy" id="490051"/>
    <lineage>
        <taxon>Eukaryota</taxon>
        <taxon>Metazoa</taxon>
        <taxon>Spiralia</taxon>
        <taxon>Lophotrochozoa</taxon>
        <taxon>Phoronida</taxon>
        <taxon>Phoronidae</taxon>
        <taxon>Phoronopsis</taxon>
    </lineage>
</organism>
<keyword evidence="7" id="KW-0520">NAD</keyword>
<dbReference type="EMBL" id="JN832704">
    <property type="protein sequence ID" value="AES86301.1"/>
    <property type="molecule type" value="Genomic_DNA"/>
</dbReference>